<dbReference type="AlphaFoldDB" id="A0A8S4S3L1"/>
<keyword evidence="1" id="KW-0472">Membrane</keyword>
<evidence type="ECO:0000313" key="3">
    <source>
        <dbReference type="Proteomes" id="UP000838756"/>
    </source>
</evidence>
<proteinExistence type="predicted"/>
<feature type="transmembrane region" description="Helical" evidence="1">
    <location>
        <begin position="71"/>
        <end position="95"/>
    </location>
</feature>
<gene>
    <name evidence="2" type="primary">jg13373</name>
    <name evidence="2" type="ORF">PAEG_LOCUS21286</name>
</gene>
<accession>A0A8S4S3L1</accession>
<protein>
    <submittedName>
        <fullName evidence="2">Jg13373 protein</fullName>
    </submittedName>
</protein>
<evidence type="ECO:0000313" key="2">
    <source>
        <dbReference type="EMBL" id="CAH2246023.1"/>
    </source>
</evidence>
<reference evidence="2" key="1">
    <citation type="submission" date="2022-03" db="EMBL/GenBank/DDBJ databases">
        <authorList>
            <person name="Lindestad O."/>
        </authorList>
    </citation>
    <scope>NUCLEOTIDE SEQUENCE</scope>
</reference>
<comment type="caution">
    <text evidence="2">The sequence shown here is derived from an EMBL/GenBank/DDBJ whole genome shotgun (WGS) entry which is preliminary data.</text>
</comment>
<keyword evidence="3" id="KW-1185">Reference proteome</keyword>
<keyword evidence="1" id="KW-1133">Transmembrane helix</keyword>
<sequence>MEIVTYFYVSTVNSDTVLCLKDHIEHMAKINCPSENSTSKKLTTLKRDDKEIDNTAYENEEDTAIYYENELFILADTQILIVTKISIISLLLFIIKLPRRECISTTYYKC</sequence>
<evidence type="ECO:0000256" key="1">
    <source>
        <dbReference type="SAM" id="Phobius"/>
    </source>
</evidence>
<organism evidence="2 3">
    <name type="scientific">Pararge aegeria aegeria</name>
    <dbReference type="NCBI Taxonomy" id="348720"/>
    <lineage>
        <taxon>Eukaryota</taxon>
        <taxon>Metazoa</taxon>
        <taxon>Ecdysozoa</taxon>
        <taxon>Arthropoda</taxon>
        <taxon>Hexapoda</taxon>
        <taxon>Insecta</taxon>
        <taxon>Pterygota</taxon>
        <taxon>Neoptera</taxon>
        <taxon>Endopterygota</taxon>
        <taxon>Lepidoptera</taxon>
        <taxon>Glossata</taxon>
        <taxon>Ditrysia</taxon>
        <taxon>Papilionoidea</taxon>
        <taxon>Nymphalidae</taxon>
        <taxon>Satyrinae</taxon>
        <taxon>Satyrini</taxon>
        <taxon>Parargina</taxon>
        <taxon>Pararge</taxon>
    </lineage>
</organism>
<dbReference type="EMBL" id="CAKXAJ010025922">
    <property type="protein sequence ID" value="CAH2246023.1"/>
    <property type="molecule type" value="Genomic_DNA"/>
</dbReference>
<name>A0A8S4S3L1_9NEOP</name>
<keyword evidence="1" id="KW-0812">Transmembrane</keyword>
<dbReference type="Proteomes" id="UP000838756">
    <property type="component" value="Unassembled WGS sequence"/>
</dbReference>